<comment type="similarity">
    <text evidence="1 3">Belongs to the ETS family.</text>
</comment>
<dbReference type="GO" id="GO:0000981">
    <property type="term" value="F:DNA-binding transcription factor activity, RNA polymerase II-specific"/>
    <property type="evidence" value="ECO:0007669"/>
    <property type="project" value="TreeGrafter"/>
</dbReference>
<feature type="region of interest" description="Disordered" evidence="4">
    <location>
        <begin position="256"/>
        <end position="397"/>
    </location>
</feature>
<comment type="caution">
    <text evidence="6">The sequence shown here is derived from an EMBL/GenBank/DDBJ whole genome shotgun (WGS) entry which is preliminary data.</text>
</comment>
<dbReference type="OrthoDB" id="10067219at2759"/>
<protein>
    <recommendedName>
        <fullName evidence="5">ETS domain-containing protein</fullName>
    </recommendedName>
</protein>
<evidence type="ECO:0000256" key="1">
    <source>
        <dbReference type="ARBA" id="ARBA00005562"/>
    </source>
</evidence>
<feature type="compositionally biased region" description="Low complexity" evidence="4">
    <location>
        <begin position="46"/>
        <end position="56"/>
    </location>
</feature>
<feature type="compositionally biased region" description="Polar residues" evidence="4">
    <location>
        <begin position="357"/>
        <end position="387"/>
    </location>
</feature>
<dbReference type="Gene3D" id="1.10.10.10">
    <property type="entry name" value="Winged helix-like DNA-binding domain superfamily/Winged helix DNA-binding domain"/>
    <property type="match status" value="1"/>
</dbReference>
<proteinExistence type="inferred from homology"/>
<feature type="region of interest" description="Disordered" evidence="4">
    <location>
        <begin position="39"/>
        <end position="75"/>
    </location>
</feature>
<dbReference type="SUPFAM" id="SSF46785">
    <property type="entry name" value="Winged helix' DNA-binding domain"/>
    <property type="match status" value="1"/>
</dbReference>
<dbReference type="EMBL" id="CAJFDH010000004">
    <property type="protein sequence ID" value="CAD5218700.1"/>
    <property type="molecule type" value="Genomic_DNA"/>
</dbReference>
<name>A0A811KTC4_9BILA</name>
<feature type="compositionally biased region" description="Low complexity" evidence="4">
    <location>
        <begin position="320"/>
        <end position="336"/>
    </location>
</feature>
<evidence type="ECO:0000256" key="2">
    <source>
        <dbReference type="ARBA" id="ARBA00023125"/>
    </source>
</evidence>
<reference evidence="6" key="1">
    <citation type="submission" date="2020-09" db="EMBL/GenBank/DDBJ databases">
        <authorList>
            <person name="Kikuchi T."/>
        </authorList>
    </citation>
    <scope>NUCLEOTIDE SEQUENCE</scope>
    <source>
        <strain evidence="6">SH1</strain>
    </source>
</reference>
<dbReference type="GO" id="GO:0005634">
    <property type="term" value="C:nucleus"/>
    <property type="evidence" value="ECO:0007669"/>
    <property type="project" value="UniProtKB-SubCell"/>
</dbReference>
<feature type="compositionally biased region" description="Basic and acidic residues" evidence="4">
    <location>
        <begin position="342"/>
        <end position="354"/>
    </location>
</feature>
<evidence type="ECO:0000259" key="5">
    <source>
        <dbReference type="PROSITE" id="PS50061"/>
    </source>
</evidence>
<dbReference type="PROSITE" id="PS00346">
    <property type="entry name" value="ETS_DOMAIN_2"/>
    <property type="match status" value="1"/>
</dbReference>
<feature type="domain" description="ETS" evidence="5">
    <location>
        <begin position="125"/>
        <end position="205"/>
    </location>
</feature>
<evidence type="ECO:0000256" key="3">
    <source>
        <dbReference type="RuleBase" id="RU004019"/>
    </source>
</evidence>
<dbReference type="InterPro" id="IPR036388">
    <property type="entry name" value="WH-like_DNA-bd_sf"/>
</dbReference>
<keyword evidence="7" id="KW-1185">Reference proteome</keyword>
<dbReference type="PRINTS" id="PR00454">
    <property type="entry name" value="ETSDOMAIN"/>
</dbReference>
<dbReference type="InterPro" id="IPR046328">
    <property type="entry name" value="ETS_fam"/>
</dbReference>
<gene>
    <name evidence="6" type="ORF">BOKJ2_LOCUS7910</name>
</gene>
<keyword evidence="2 3" id="KW-0238">DNA-binding</keyword>
<dbReference type="Pfam" id="PF00178">
    <property type="entry name" value="Ets"/>
    <property type="match status" value="1"/>
</dbReference>
<evidence type="ECO:0000313" key="7">
    <source>
        <dbReference type="Proteomes" id="UP000614601"/>
    </source>
</evidence>
<dbReference type="PROSITE" id="PS50061">
    <property type="entry name" value="ETS_DOMAIN_3"/>
    <property type="match status" value="1"/>
</dbReference>
<dbReference type="InterPro" id="IPR000418">
    <property type="entry name" value="Ets_dom"/>
</dbReference>
<dbReference type="Proteomes" id="UP000783686">
    <property type="component" value="Unassembled WGS sequence"/>
</dbReference>
<accession>A0A811KTC4</accession>
<dbReference type="PANTHER" id="PTHR11849">
    <property type="entry name" value="ETS"/>
    <property type="match status" value="1"/>
</dbReference>
<feature type="compositionally biased region" description="Polar residues" evidence="4">
    <location>
        <begin position="305"/>
        <end position="319"/>
    </location>
</feature>
<organism evidence="6 7">
    <name type="scientific">Bursaphelenchus okinawaensis</name>
    <dbReference type="NCBI Taxonomy" id="465554"/>
    <lineage>
        <taxon>Eukaryota</taxon>
        <taxon>Metazoa</taxon>
        <taxon>Ecdysozoa</taxon>
        <taxon>Nematoda</taxon>
        <taxon>Chromadorea</taxon>
        <taxon>Rhabditida</taxon>
        <taxon>Tylenchina</taxon>
        <taxon>Tylenchomorpha</taxon>
        <taxon>Aphelenchoidea</taxon>
        <taxon>Aphelenchoididae</taxon>
        <taxon>Bursaphelenchus</taxon>
    </lineage>
</organism>
<feature type="compositionally biased region" description="Polar residues" evidence="4">
    <location>
        <begin position="256"/>
        <end position="282"/>
    </location>
</feature>
<evidence type="ECO:0000256" key="4">
    <source>
        <dbReference type="SAM" id="MobiDB-lite"/>
    </source>
</evidence>
<dbReference type="PANTHER" id="PTHR11849:SF133">
    <property type="entry name" value="ETS DOMAIN-CONTAINING PROTEIN"/>
    <property type="match status" value="1"/>
</dbReference>
<dbReference type="SMART" id="SM00413">
    <property type="entry name" value="ETS"/>
    <property type="match status" value="1"/>
</dbReference>
<dbReference type="EMBL" id="CAJFCW020000004">
    <property type="protein sequence ID" value="CAG9111383.1"/>
    <property type="molecule type" value="Genomic_DNA"/>
</dbReference>
<feature type="compositionally biased region" description="Low complexity" evidence="4">
    <location>
        <begin position="283"/>
        <end position="304"/>
    </location>
</feature>
<dbReference type="AlphaFoldDB" id="A0A811KTC4"/>
<keyword evidence="3" id="KW-0539">Nucleus</keyword>
<dbReference type="GO" id="GO:0043565">
    <property type="term" value="F:sequence-specific DNA binding"/>
    <property type="evidence" value="ECO:0007669"/>
    <property type="project" value="InterPro"/>
</dbReference>
<evidence type="ECO:0000313" key="6">
    <source>
        <dbReference type="EMBL" id="CAD5218700.1"/>
    </source>
</evidence>
<dbReference type="PROSITE" id="PS00345">
    <property type="entry name" value="ETS_DOMAIN_1"/>
    <property type="match status" value="1"/>
</dbReference>
<dbReference type="InterPro" id="IPR036390">
    <property type="entry name" value="WH_DNA-bd_sf"/>
</dbReference>
<dbReference type="Proteomes" id="UP000614601">
    <property type="component" value="Unassembled WGS sequence"/>
</dbReference>
<sequence>MELHEVGWAYPPPYNSYVPNHPADFPPFHYYGNPAQFGGYFEQPHPRLQQSTSQPQPTRPHRPVGGAQSAPVTSDQPQMELLQNLPPQIKQENGVIPMLNIQNNFKNVNMNGMNGSSSSSMDSNIQLWQFLLELLTHNEHPDLIQWTNNDGEFKLIDAEAVARLWGLRKGKTQMNYDKLSRALRYYYDKNIIKKVNGQKFVYRFVVSGDACTNEAMVYALQRQRMQQAGLLQNQSNRQPLANSDLFFRRNLTPSTSTANTELEISKPLQVQNATTSTPSPMNSTCSPGSVGSSSGVSSAGTSASNLSDVYHQQQHQQHLSRPSSTASTNYSSSQQTSRKRKAEADGFSLDKIKMEPPSSNSYSQQPTPTSIHDFNDQSMNMNSQSGPRKSKPKPMPLDLTGVSNVSNGSENNTNNVSTAPLTNINLSAIQAANNLIMASSPLLQNSPLYNLCAVASLQNSLMNPNSPLAALPQFLTSPLPLAAFASASPTVNNNHLSMFGNSLSALTTPIPSNTPQQNRLNAQQHFFQFPPPSAHNSMAANIAAILKSPGLNSMNSPFLSAMGLGTPTTKFNLSPDALKTPIPQIREG</sequence>
<dbReference type="GO" id="GO:0030154">
    <property type="term" value="P:cell differentiation"/>
    <property type="evidence" value="ECO:0007669"/>
    <property type="project" value="TreeGrafter"/>
</dbReference>
<comment type="subcellular location">
    <subcellularLocation>
        <location evidence="3">Nucleus</location>
    </subcellularLocation>
</comment>